<comment type="similarity">
    <text evidence="1">Belongs to the peroxiredoxin family. AhpC/Prx1 subfamily.</text>
</comment>
<reference evidence="13 14" key="1">
    <citation type="submission" date="2015-09" db="EMBL/GenBank/DDBJ databases">
        <title>Draft genome sequence of Hydrogenibacillus schlegelii DSM 2000.</title>
        <authorList>
            <person name="Hemp J."/>
        </authorList>
    </citation>
    <scope>NUCLEOTIDE SEQUENCE [LARGE SCALE GENOMIC DNA]</scope>
    <source>
        <strain evidence="13 14">MA 48</strain>
    </source>
</reference>
<dbReference type="GO" id="GO:0006979">
    <property type="term" value="P:response to oxidative stress"/>
    <property type="evidence" value="ECO:0007669"/>
    <property type="project" value="TreeGrafter"/>
</dbReference>
<feature type="active site" description="Cysteine sulfenic acid (-SOH) intermediate; for peroxidase activity" evidence="11">
    <location>
        <position position="60"/>
    </location>
</feature>
<dbReference type="PIRSF" id="PIRSF000239">
    <property type="entry name" value="AHPC"/>
    <property type="match status" value="1"/>
</dbReference>
<comment type="subunit">
    <text evidence="10">Homodecamer. Pentamer of dimers that assemble into a ring structure.</text>
</comment>
<dbReference type="InterPro" id="IPR036249">
    <property type="entry name" value="Thioredoxin-like_sf"/>
</dbReference>
<keyword evidence="5 10" id="KW-0560">Oxidoreductase</keyword>
<comment type="function">
    <text evidence="9 10">Thiol-specific peroxidase that catalyzes the reduction of hydrogen peroxide and organic hydroperoxides to water and alcohols, respectively. Plays a role in cell protection against oxidative stress by detoxifying peroxides.</text>
</comment>
<dbReference type="EC" id="1.11.1.24" evidence="10"/>
<dbReference type="InterPro" id="IPR022915">
    <property type="entry name" value="Peroxiredoxin_TDXH"/>
</dbReference>
<dbReference type="SUPFAM" id="SSF52833">
    <property type="entry name" value="Thioredoxin-like"/>
    <property type="match status" value="1"/>
</dbReference>
<dbReference type="Proteomes" id="UP000243024">
    <property type="component" value="Unassembled WGS sequence"/>
</dbReference>
<feature type="active site" description="Cysteine sulfenic acid (-SOH) intermediate" evidence="10">
    <location>
        <position position="60"/>
    </location>
</feature>
<keyword evidence="4 10" id="KW-0049">Antioxidant</keyword>
<dbReference type="PANTHER" id="PTHR10681:SF128">
    <property type="entry name" value="THIOREDOXIN-DEPENDENT PEROXIDE REDUCTASE, MITOCHONDRIAL"/>
    <property type="match status" value="1"/>
</dbReference>
<dbReference type="PANTHER" id="PTHR10681">
    <property type="entry name" value="THIOREDOXIN PEROXIDASE"/>
    <property type="match status" value="1"/>
</dbReference>
<comment type="subcellular location">
    <subcellularLocation>
        <location evidence="10">Cytoplasm</location>
    </subcellularLocation>
</comment>
<evidence type="ECO:0000256" key="8">
    <source>
        <dbReference type="ARBA" id="ARBA00025719"/>
    </source>
</evidence>
<dbReference type="STRING" id="1484.SA87_10245"/>
<dbReference type="GO" id="GO:0005829">
    <property type="term" value="C:cytosol"/>
    <property type="evidence" value="ECO:0007669"/>
    <property type="project" value="TreeGrafter"/>
</dbReference>
<accession>A0A132NEK0</accession>
<keyword evidence="3 10" id="KW-0575">Peroxidase</keyword>
<evidence type="ECO:0000256" key="2">
    <source>
        <dbReference type="ARBA" id="ARBA00022490"/>
    </source>
</evidence>
<dbReference type="EMBL" id="JXBB01000007">
    <property type="protein sequence ID" value="OAR04967.1"/>
    <property type="molecule type" value="Genomic_DNA"/>
</dbReference>
<dbReference type="GO" id="GO:0033554">
    <property type="term" value="P:cellular response to stress"/>
    <property type="evidence" value="ECO:0007669"/>
    <property type="project" value="TreeGrafter"/>
</dbReference>
<dbReference type="PROSITE" id="PS51352">
    <property type="entry name" value="THIOREDOXIN_2"/>
    <property type="match status" value="1"/>
</dbReference>
<dbReference type="GO" id="GO:0042744">
    <property type="term" value="P:hydrogen peroxide catabolic process"/>
    <property type="evidence" value="ECO:0007669"/>
    <property type="project" value="TreeGrafter"/>
</dbReference>
<dbReference type="Gene3D" id="3.40.30.10">
    <property type="entry name" value="Glutaredoxin"/>
    <property type="match status" value="1"/>
</dbReference>
<dbReference type="Gene3D" id="3.30.1020.10">
    <property type="entry name" value="Antioxidant, Horf6, Chain A, domain2"/>
    <property type="match status" value="1"/>
</dbReference>
<organism evidence="13 14">
    <name type="scientific">Hydrogenibacillus schlegelii</name>
    <name type="common">Bacillus schlegelii</name>
    <dbReference type="NCBI Taxonomy" id="1484"/>
    <lineage>
        <taxon>Bacteria</taxon>
        <taxon>Bacillati</taxon>
        <taxon>Bacillota</taxon>
        <taxon>Bacilli</taxon>
        <taxon>Bacillales</taxon>
        <taxon>Bacillales Family X. Incertae Sedis</taxon>
        <taxon>Hydrogenibacillus</taxon>
    </lineage>
</organism>
<dbReference type="InterPro" id="IPR013766">
    <property type="entry name" value="Thioredoxin_domain"/>
</dbReference>
<feature type="binding site" evidence="10">
    <location>
        <position position="135"/>
    </location>
    <ligand>
        <name>substrate</name>
    </ligand>
</feature>
<comment type="miscellaneous">
    <text evidence="10">The active site is a conserved redox-active cysteine residue, the peroxidatic cysteine (C(P)), which makes the nucleophilic attack on the peroxide substrate. The peroxide oxidizes the C(P)-SH to cysteine sulfenic acid (C(P)-SOH), which then reacts with another cysteine residue, the resolving cysteine (C(R)), to form a disulfide bridge. The disulfide is subsequently reduced by an appropriate electron donor to complete the catalytic cycle. Although the primary sequence of this enzyme is similar to those of the 1-Cys Prx6 enzymes, its catalytic properties resemble those of the typical 2-Cys Prxs and C(R) is provided by the other dimeric subunit to form an intersubunit disulfide. The disulfide is subsequently reduced by thioredoxin.</text>
</comment>
<keyword evidence="6 10" id="KW-1015">Disulfide bond</keyword>
<evidence type="ECO:0000313" key="13">
    <source>
        <dbReference type="EMBL" id="OAR04967.1"/>
    </source>
</evidence>
<evidence type="ECO:0000256" key="7">
    <source>
        <dbReference type="ARBA" id="ARBA00023284"/>
    </source>
</evidence>
<dbReference type="InterPro" id="IPR045020">
    <property type="entry name" value="PRX_1cys"/>
</dbReference>
<comment type="caution">
    <text evidence="13">The sequence shown here is derived from an EMBL/GenBank/DDBJ whole genome shotgun (WGS) entry which is preliminary data.</text>
</comment>
<dbReference type="InterPro" id="IPR024706">
    <property type="entry name" value="Peroxiredoxin_AhpC-typ"/>
</dbReference>
<feature type="disulfide bond" description="Alternate" evidence="10">
    <location>
        <begin position="219"/>
        <end position="225"/>
    </location>
</feature>
<keyword evidence="2 10" id="KW-0963">Cytoplasm</keyword>
<dbReference type="Pfam" id="PF00578">
    <property type="entry name" value="AhpC-TSA"/>
    <property type="match status" value="1"/>
</dbReference>
<dbReference type="InterPro" id="IPR050217">
    <property type="entry name" value="Peroxiredoxin"/>
</dbReference>
<evidence type="ECO:0000256" key="9">
    <source>
        <dbReference type="ARBA" id="ARBA00037420"/>
    </source>
</evidence>
<keyword evidence="7 10" id="KW-0676">Redox-active center</keyword>
<keyword evidence="14" id="KW-1185">Reference proteome</keyword>
<evidence type="ECO:0000256" key="10">
    <source>
        <dbReference type="HAMAP-Rule" id="MF_00401"/>
    </source>
</evidence>
<dbReference type="RefSeq" id="WP_066199163.1">
    <property type="nucleotide sequence ID" value="NZ_CBCSAS010000007.1"/>
</dbReference>
<evidence type="ECO:0000259" key="12">
    <source>
        <dbReference type="PROSITE" id="PS51352"/>
    </source>
</evidence>
<evidence type="ECO:0000256" key="5">
    <source>
        <dbReference type="ARBA" id="ARBA00023002"/>
    </source>
</evidence>
<dbReference type="Pfam" id="PF10417">
    <property type="entry name" value="1-cysPrx_C"/>
    <property type="match status" value="1"/>
</dbReference>
<dbReference type="HAMAP" id="MF_00401">
    <property type="entry name" value="Peroxiredoxin"/>
    <property type="match status" value="1"/>
</dbReference>
<feature type="disulfide bond" description="Interchain (with Cys-60); in linked form" evidence="10">
    <location>
        <position position="225"/>
    </location>
</feature>
<dbReference type="GO" id="GO:0008379">
    <property type="term" value="F:thioredoxin peroxidase activity"/>
    <property type="evidence" value="ECO:0007669"/>
    <property type="project" value="TreeGrafter"/>
</dbReference>
<dbReference type="InterPro" id="IPR000866">
    <property type="entry name" value="AhpC/TSA"/>
</dbReference>
<name>A0A132NEK0_HYDSH</name>
<evidence type="ECO:0000313" key="14">
    <source>
        <dbReference type="Proteomes" id="UP000243024"/>
    </source>
</evidence>
<dbReference type="NCBIfam" id="NF009668">
    <property type="entry name" value="PRK13189.1"/>
    <property type="match status" value="1"/>
</dbReference>
<evidence type="ECO:0000256" key="1">
    <source>
        <dbReference type="ARBA" id="ARBA00009796"/>
    </source>
</evidence>
<evidence type="ECO:0000256" key="6">
    <source>
        <dbReference type="ARBA" id="ARBA00023157"/>
    </source>
</evidence>
<feature type="disulfide bond" description="Interchain (with Cys-225); in linked form" evidence="10">
    <location>
        <position position="60"/>
    </location>
</feature>
<protein>
    <recommendedName>
        <fullName evidence="10">Peroxiredoxin</fullName>
        <ecNumber evidence="10">1.11.1.24</ecNumber>
    </recommendedName>
    <alternativeName>
        <fullName evidence="10">Thioredoxin peroxidase</fullName>
    </alternativeName>
    <alternativeName>
        <fullName evidence="10">Thioredoxin-dependent peroxiredoxin</fullName>
    </alternativeName>
</protein>
<dbReference type="AlphaFoldDB" id="A0A132NEK0"/>
<evidence type="ECO:0000256" key="4">
    <source>
        <dbReference type="ARBA" id="ARBA00022862"/>
    </source>
</evidence>
<dbReference type="CDD" id="cd03016">
    <property type="entry name" value="PRX_1cys"/>
    <property type="match status" value="1"/>
</dbReference>
<proteinExistence type="inferred from homology"/>
<evidence type="ECO:0000256" key="3">
    <source>
        <dbReference type="ARBA" id="ARBA00022559"/>
    </source>
</evidence>
<gene>
    <name evidence="13" type="ORF">SA87_10245</name>
</gene>
<comment type="catalytic activity">
    <reaction evidence="10">
        <text>a hydroperoxide + [thioredoxin]-dithiol = an alcohol + [thioredoxin]-disulfide + H2O</text>
        <dbReference type="Rhea" id="RHEA:62620"/>
        <dbReference type="Rhea" id="RHEA-COMP:10698"/>
        <dbReference type="Rhea" id="RHEA-COMP:10700"/>
        <dbReference type="ChEBI" id="CHEBI:15377"/>
        <dbReference type="ChEBI" id="CHEBI:29950"/>
        <dbReference type="ChEBI" id="CHEBI:30879"/>
        <dbReference type="ChEBI" id="CHEBI:35924"/>
        <dbReference type="ChEBI" id="CHEBI:50058"/>
        <dbReference type="EC" id="1.11.1.24"/>
    </reaction>
</comment>
<dbReference type="InterPro" id="IPR019479">
    <property type="entry name" value="Peroxiredoxin_C"/>
</dbReference>
<dbReference type="FunFam" id="3.30.1020.10:FF:000002">
    <property type="entry name" value="Peroxiredoxin"/>
    <property type="match status" value="1"/>
</dbReference>
<feature type="domain" description="Thioredoxin" evidence="12">
    <location>
        <begin position="18"/>
        <end position="172"/>
    </location>
</feature>
<dbReference type="OrthoDB" id="9812811at2"/>
<evidence type="ECO:0000256" key="11">
    <source>
        <dbReference type="PIRSR" id="PIRSR000239-1"/>
    </source>
</evidence>
<comment type="similarity">
    <text evidence="8 10">Belongs to the peroxiredoxin family. Prx6 subfamily.</text>
</comment>
<sequence length="235" mass="26732">MADSARPTAASEEPPRPLVIGDPFPSMTVATTHGTLTLPDHYRGRWFVLFSHPGDFTPVCTTEFLSFQRHLPEFQKMNTELIGLSVDQVYAHLKWVEWIQQKFGVPITFPIIADPLGDVARRLNMLPKASPRTVRTVFIVDDEGIVRLILSYPENVGRNIPEIVRALRALRVAKEERVSTPANWPHNEWIGANVFVPPADSVAEIQKRMEQLKKGEIQCYDWWMCYRPPTGRSDG</sequence>
<dbReference type="GO" id="GO:0045454">
    <property type="term" value="P:cell redox homeostasis"/>
    <property type="evidence" value="ECO:0007669"/>
    <property type="project" value="TreeGrafter"/>
</dbReference>